<dbReference type="GO" id="GO:0003677">
    <property type="term" value="F:DNA binding"/>
    <property type="evidence" value="ECO:0007669"/>
    <property type="project" value="InterPro"/>
</dbReference>
<dbReference type="CDD" id="cd00093">
    <property type="entry name" value="HTH_XRE"/>
    <property type="match status" value="1"/>
</dbReference>
<dbReference type="AlphaFoldDB" id="A0A8J3V647"/>
<keyword evidence="3" id="KW-1185">Reference proteome</keyword>
<dbReference type="InterPro" id="IPR010982">
    <property type="entry name" value="Lambda_DNA-bd_dom_sf"/>
</dbReference>
<evidence type="ECO:0000313" key="3">
    <source>
        <dbReference type="Proteomes" id="UP000644610"/>
    </source>
</evidence>
<comment type="caution">
    <text evidence="2">The sequence shown here is derived from an EMBL/GenBank/DDBJ whole genome shotgun (WGS) entry which is preliminary data.</text>
</comment>
<dbReference type="Proteomes" id="UP000644610">
    <property type="component" value="Unassembled WGS sequence"/>
</dbReference>
<dbReference type="EMBL" id="BOOQ01000055">
    <property type="protein sequence ID" value="GII50715.1"/>
    <property type="molecule type" value="Genomic_DNA"/>
</dbReference>
<dbReference type="InterPro" id="IPR041413">
    <property type="entry name" value="MLTR_LBD"/>
</dbReference>
<dbReference type="Gene3D" id="1.10.260.40">
    <property type="entry name" value="lambda repressor-like DNA-binding domains"/>
    <property type="match status" value="1"/>
</dbReference>
<evidence type="ECO:0000259" key="1">
    <source>
        <dbReference type="PROSITE" id="PS50943"/>
    </source>
</evidence>
<accession>A0A8J3V647</accession>
<dbReference type="SMART" id="SM00530">
    <property type="entry name" value="HTH_XRE"/>
    <property type="match status" value="1"/>
</dbReference>
<dbReference type="PROSITE" id="PS50943">
    <property type="entry name" value="HTH_CROC1"/>
    <property type="match status" value="1"/>
</dbReference>
<dbReference type="SUPFAM" id="SSF47413">
    <property type="entry name" value="lambda repressor-like DNA-binding domains"/>
    <property type="match status" value="1"/>
</dbReference>
<sequence length="281" mass="31716">MPTVTRMSRNDLGEFLRARRQLITPDQAGLAGTVARRKTSGLRREEVAALASISTDYYMRLEQGRERNPSDQVLAALARVFQLEPAAADHLHSLADPRIRRNMPVHRSDYVSAEVSQFLEELDHVVGFIVNRRFDVLAKNPLAVAQFRGLRDSDNLMRLTFLSPDGREFYRDWENEARSKVANLRAAAGPACDDPSMLELIEELRRGSDDFCRLWARHDVRVKAHESKHLHHREVGDMTLWSESFTINSARDQQLIVGRAQPGSPSADALARLAVLARLAA</sequence>
<name>A0A8J3V647_9ACTN</name>
<protein>
    <submittedName>
        <fullName evidence="2">Transcriptional regulator</fullName>
    </submittedName>
</protein>
<dbReference type="Pfam" id="PF17765">
    <property type="entry name" value="MLTR_LBD"/>
    <property type="match status" value="1"/>
</dbReference>
<dbReference type="PANTHER" id="PTHR35010:SF2">
    <property type="entry name" value="BLL4672 PROTEIN"/>
    <property type="match status" value="1"/>
</dbReference>
<reference evidence="2" key="1">
    <citation type="submission" date="2021-01" db="EMBL/GenBank/DDBJ databases">
        <title>Whole genome shotgun sequence of Planotetraspora silvatica NBRC 100141.</title>
        <authorList>
            <person name="Komaki H."/>
            <person name="Tamura T."/>
        </authorList>
    </citation>
    <scope>NUCLEOTIDE SEQUENCE</scope>
    <source>
        <strain evidence="2">NBRC 100141</strain>
    </source>
</reference>
<dbReference type="Gene3D" id="3.30.450.180">
    <property type="match status" value="1"/>
</dbReference>
<feature type="domain" description="HTH cro/C1-type" evidence="1">
    <location>
        <begin position="35"/>
        <end position="88"/>
    </location>
</feature>
<proteinExistence type="predicted"/>
<gene>
    <name evidence="2" type="ORF">Psi02_71390</name>
</gene>
<organism evidence="2 3">
    <name type="scientific">Planotetraspora silvatica</name>
    <dbReference type="NCBI Taxonomy" id="234614"/>
    <lineage>
        <taxon>Bacteria</taxon>
        <taxon>Bacillati</taxon>
        <taxon>Actinomycetota</taxon>
        <taxon>Actinomycetes</taxon>
        <taxon>Streptosporangiales</taxon>
        <taxon>Streptosporangiaceae</taxon>
        <taxon>Planotetraspora</taxon>
    </lineage>
</organism>
<evidence type="ECO:0000313" key="2">
    <source>
        <dbReference type="EMBL" id="GII50715.1"/>
    </source>
</evidence>
<dbReference type="Pfam" id="PF13560">
    <property type="entry name" value="HTH_31"/>
    <property type="match status" value="1"/>
</dbReference>
<dbReference type="InterPro" id="IPR001387">
    <property type="entry name" value="Cro/C1-type_HTH"/>
</dbReference>
<dbReference type="PANTHER" id="PTHR35010">
    <property type="entry name" value="BLL4672 PROTEIN-RELATED"/>
    <property type="match status" value="1"/>
</dbReference>